<accession>A0A0S4IUR0</accession>
<sequence>MPPCVVSLRVVLTSMILIVAVIAAAISFAPLYTASLSSATNSGDSFSGSISREIGQSVTANFNNMQSTVTTMVTAAYLNAWSSTDIASMIRWMNYAIALGADTVNIALDTNVTWTASYVAPDGSLISANQFVLIRYNGSTAVVYIINTTGQLSITFGPLTFPSNLTFQAQSFYPGIRQRPQSWGAPYSSNAFAVLPCGAPLRVPNGTSFGAFVVTTRTKVIVDYMLSLKVATTGRAMLVDPSNGLFIASNNAADPLTKVVNGTTVVASYTDVVDPLIRKVVSG</sequence>
<name>A0A0S4IUR0_BODSA</name>
<protein>
    <submittedName>
        <fullName evidence="2">Mitogen-activated protein kinase, putative</fullName>
    </submittedName>
</protein>
<dbReference type="AlphaFoldDB" id="A0A0S4IUR0"/>
<gene>
    <name evidence="2" type="ORF">BSAL_68500</name>
</gene>
<keyword evidence="2" id="KW-0808">Transferase</keyword>
<evidence type="ECO:0000256" key="1">
    <source>
        <dbReference type="SAM" id="Phobius"/>
    </source>
</evidence>
<organism evidence="2 3">
    <name type="scientific">Bodo saltans</name>
    <name type="common">Flagellated protozoan</name>
    <dbReference type="NCBI Taxonomy" id="75058"/>
    <lineage>
        <taxon>Eukaryota</taxon>
        <taxon>Discoba</taxon>
        <taxon>Euglenozoa</taxon>
        <taxon>Kinetoplastea</taxon>
        <taxon>Metakinetoplastina</taxon>
        <taxon>Eubodonida</taxon>
        <taxon>Bodonidae</taxon>
        <taxon>Bodo</taxon>
    </lineage>
</organism>
<dbReference type="GO" id="GO:0016301">
    <property type="term" value="F:kinase activity"/>
    <property type="evidence" value="ECO:0007669"/>
    <property type="project" value="UniProtKB-KW"/>
</dbReference>
<reference evidence="3" key="1">
    <citation type="submission" date="2015-09" db="EMBL/GenBank/DDBJ databases">
        <authorList>
            <consortium name="Pathogen Informatics"/>
        </authorList>
    </citation>
    <scope>NUCLEOTIDE SEQUENCE [LARGE SCALE GENOMIC DNA]</scope>
    <source>
        <strain evidence="3">Lake Konstanz</strain>
    </source>
</reference>
<feature type="non-terminal residue" evidence="2">
    <location>
        <position position="283"/>
    </location>
</feature>
<dbReference type="EMBL" id="CYKH01000475">
    <property type="protein sequence ID" value="CUF98499.1"/>
    <property type="molecule type" value="Genomic_DNA"/>
</dbReference>
<keyword evidence="3" id="KW-1185">Reference proteome</keyword>
<keyword evidence="1" id="KW-0472">Membrane</keyword>
<keyword evidence="1" id="KW-1133">Transmembrane helix</keyword>
<evidence type="ECO:0000313" key="2">
    <source>
        <dbReference type="EMBL" id="CUF98499.1"/>
    </source>
</evidence>
<keyword evidence="1" id="KW-0812">Transmembrane</keyword>
<feature type="transmembrane region" description="Helical" evidence="1">
    <location>
        <begin position="12"/>
        <end position="32"/>
    </location>
</feature>
<dbReference type="Proteomes" id="UP000051952">
    <property type="component" value="Unassembled WGS sequence"/>
</dbReference>
<evidence type="ECO:0000313" key="3">
    <source>
        <dbReference type="Proteomes" id="UP000051952"/>
    </source>
</evidence>
<dbReference type="VEuPathDB" id="TriTrypDB:BSAL_68500"/>
<keyword evidence="2" id="KW-0418">Kinase</keyword>
<proteinExistence type="predicted"/>